<feature type="compositionally biased region" description="Basic and acidic residues" evidence="2">
    <location>
        <begin position="1685"/>
        <end position="1722"/>
    </location>
</feature>
<feature type="coiled-coil region" evidence="1">
    <location>
        <begin position="1199"/>
        <end position="1226"/>
    </location>
</feature>
<keyword evidence="1" id="KW-0175">Coiled coil</keyword>
<dbReference type="Gene3D" id="1.20.1270.70">
    <property type="entry name" value="Designed single chain three-helix bundle"/>
    <property type="match status" value="2"/>
</dbReference>
<sequence>MSTLFRNGNIGGAEKYTASRSIFVYVTKDGSSKETIAYRTNVFRAVTLVPPKTSGSVVLKYNQELTPEKVQAAITEAGNVETARSDKKSVNDQLSGAFTQNINVKSSDAYDKTTFNAINTKKTGDANSYVAGAKTLSTYMVTDLGFKSQAIPLTVARYDDRIDKPIVEDPSQLSPEVKEEIKTKLAKINGVTADKISFDGDKAVIHFDGVDEKDAPKIALRDLVLKKFTEDQIKVPAESTATVIYNPLAYSDAEIKSIKKAIYEANKDNTELGLSATDYEKQITLSYLTGNLTAAGHANQGISNGQAENTITVKIKTDKAVAEFTSDVKAHKLTRLADIRKDYNVSWKNNKIAGRDTDEGLSWSEDGKTIIYRYDSTKAEEFDTNKILDLLKATPKDGNAGLRELTGGETLAHEGDKENAQKSHVGYVIDKNGQPTTELSLGKMDGAYWKYSRQVDNSGVDLGNEESNAGSYSWDKDAKPVVVAAKQDKVYKARLFVLPYGLTMYRNVYMENGNQPWNTPKAINVIFVPQTNHKVKDLKKSVDEHATTQVDGKDVPTQHEYYNASDDKKAAYDEALKKANEALKEAGNTEDSKLSEELKARIDNATIRLDKAREALDGAKTDKTKLEQDIKDQGNPKKDNTTASGTYETDKYKNVTEPSFLKDEGGKLVPDTDKNNKAAAAKTAYDKALEEANKVSKDANATQKAVDEAKAKLDEARKELDKYSTNKDKLNAAIAEHGTVNRGDATKTGDDRLKTADPTYQNSTKEEREAYDKAVSDANALSKDPNASQKDVNDAITALETAKKALDAKATNKAKLAAAVQQTFDNPEPDNFNGKKSTFYQNALNKKNNGSEEEKAKAAAAIKAYDDALKAAKDLLEDKKGKATQAQVDAAVTALTDAEDKLHEGYSTNKNDLTKALADNIDGYLKPAYFNAFDKAQAGGKDSQAAKDFKAYNDAYHKAKELKKKFANTDPSQQPTDEDCKKAKEALEKARQVIDTYATDTKKLSAAFWNDLAIQNSPAYKNAKALAGKTNPTKDEKAQVEAAKKIKQAYDDAVAKLHKAFSNTLDQDKDAHGTPFAKIPDAEGDPTSKNYLDGVQAHANGEPLDRDVTKILTAMNDAADQLKQFATKTDKLQESINKDTDTQKDPAYKNAKDPHKLGADGLEDTSGYAAIKEKATAYVNALKDAKALMVKPDATQENVNAALKKLDEARTALNAYKTNIDALKESVEAQGSTDGPAAKEGTVTSDAYRNASDPHFLTADGKPDDTRNNAAKETKKAYDKALAEAQELLKKADTKKNKTPLDAQPTQKEIDAALTTLNEKRKALDAYKTDTTKLDEEAKKSTAHGATVADADFEATPEFKNAKAKTSNGAENADVTAYKNALKNARDLVKAATSTDPNTKNSDRPTQQQVDEALASLKKAKKQIEDNYKTDTSKLEEAKKYAEDVFKKTPEYKNALAKKDAGDQGAITALGKDGEQTGFDNVLNKVTEKLNDTDWKGKVTQKFVDKLLEKLQEAQDNITKNYKTDAIKLEREVGDKNQDGNPVTPKFEESIPYKNALEKKNAGDTDATSKLKDYNEKLKAAQDLIAQVNSTDPNADPDKKPTQAQVDAALKALQEAKNAIKDAFTTKVDALKKETKELKGDGSAKDEKDKFEKSTEYQNALAKTDADGKKDVQTYKDALKKANDLLGKFDENGKPKSDAKDVPTQKEVDEAQKALKEIKDKILANYKTSPHDLQDEVDKSKDGDTDTSTDVFENTPAFKNATAKGDDAAKADLKDYNDKLTAAKNLLDKFDRTTGKPRTLPAGEKAPTQQELDKALKELQAAKKKITDGYKTNPSKLKSEADAD</sequence>
<comment type="caution">
    <text evidence="3">The sequence shown here is derived from an EMBL/GenBank/DDBJ whole genome shotgun (WGS) entry which is preliminary data.</text>
</comment>
<feature type="region of interest" description="Disordered" evidence="2">
    <location>
        <begin position="1133"/>
        <end position="1159"/>
    </location>
</feature>
<feature type="region of interest" description="Disordered" evidence="2">
    <location>
        <begin position="620"/>
        <end position="650"/>
    </location>
</feature>
<feature type="region of interest" description="Disordered" evidence="2">
    <location>
        <begin position="1792"/>
        <end position="1811"/>
    </location>
</feature>
<dbReference type="SUPFAM" id="SSF46997">
    <property type="entry name" value="Bacterial immunoglobulin/albumin-binding domains"/>
    <property type="match status" value="1"/>
</dbReference>
<feature type="region of interest" description="Disordered" evidence="2">
    <location>
        <begin position="1634"/>
        <end position="1671"/>
    </location>
</feature>
<dbReference type="Gene3D" id="1.20.5.420">
    <property type="entry name" value="Immunoglobulin FC, subunit C"/>
    <property type="match status" value="3"/>
</dbReference>
<protein>
    <recommendedName>
        <fullName evidence="5">Peptidase</fullName>
    </recommendedName>
</protein>
<feature type="compositionally biased region" description="Basic and acidic residues" evidence="2">
    <location>
        <begin position="620"/>
        <end position="640"/>
    </location>
</feature>
<feature type="compositionally biased region" description="Basic and acidic residues" evidence="2">
    <location>
        <begin position="1261"/>
        <end position="1272"/>
    </location>
</feature>
<feature type="region of interest" description="Disordered" evidence="2">
    <location>
        <begin position="1824"/>
        <end position="1844"/>
    </location>
</feature>
<dbReference type="Pfam" id="PF07554">
    <property type="entry name" value="FIVAR"/>
    <property type="match status" value="6"/>
</dbReference>
<feature type="region of interest" description="Disordered" evidence="2">
    <location>
        <begin position="734"/>
        <end position="790"/>
    </location>
</feature>
<feature type="compositionally biased region" description="Basic and acidic residues" evidence="2">
    <location>
        <begin position="1133"/>
        <end position="1158"/>
    </location>
</feature>
<feature type="compositionally biased region" description="Basic and acidic residues" evidence="2">
    <location>
        <begin position="1634"/>
        <end position="1655"/>
    </location>
</feature>
<evidence type="ECO:0000256" key="2">
    <source>
        <dbReference type="SAM" id="MobiDB-lite"/>
    </source>
</evidence>
<accession>A0A133NPI8</accession>
<feature type="non-terminal residue" evidence="3">
    <location>
        <position position="1844"/>
    </location>
</feature>
<feature type="coiled-coil region" evidence="1">
    <location>
        <begin position="692"/>
        <end position="733"/>
    </location>
</feature>
<feature type="compositionally biased region" description="Basic and acidic residues" evidence="2">
    <location>
        <begin position="744"/>
        <end position="755"/>
    </location>
</feature>
<dbReference type="PATRIC" id="fig|2702.100.peg.1370"/>
<feature type="compositionally biased region" description="Basic and acidic residues" evidence="2">
    <location>
        <begin position="764"/>
        <end position="775"/>
    </location>
</feature>
<evidence type="ECO:0000256" key="1">
    <source>
        <dbReference type="SAM" id="Coils"/>
    </source>
</evidence>
<evidence type="ECO:0008006" key="5">
    <source>
        <dbReference type="Google" id="ProtNLM"/>
    </source>
</evidence>
<reference evidence="3 4" key="1">
    <citation type="submission" date="2016-01" db="EMBL/GenBank/DDBJ databases">
        <authorList>
            <person name="Oliw E.H."/>
        </authorList>
    </citation>
    <scope>NUCLEOTIDE SEQUENCE [LARGE SCALE GENOMIC DNA]</scope>
    <source>
        <strain evidence="3 4">PSS_7772B</strain>
    </source>
</reference>
<feature type="region of interest" description="Disordered" evidence="2">
    <location>
        <begin position="1584"/>
        <end position="1605"/>
    </location>
</feature>
<dbReference type="InterPro" id="IPR009063">
    <property type="entry name" value="Ig/albumin-bd_sf"/>
</dbReference>
<name>A0A133NPI8_GARVA</name>
<evidence type="ECO:0000313" key="3">
    <source>
        <dbReference type="EMBL" id="KXA18221.1"/>
    </source>
</evidence>
<dbReference type="EMBL" id="LRQB01000099">
    <property type="protein sequence ID" value="KXA18221.1"/>
    <property type="molecule type" value="Genomic_DNA"/>
</dbReference>
<proteinExistence type="predicted"/>
<feature type="compositionally biased region" description="Basic and acidic residues" evidence="2">
    <location>
        <begin position="1729"/>
        <end position="1744"/>
    </location>
</feature>
<evidence type="ECO:0000313" key="4">
    <source>
        <dbReference type="Proteomes" id="UP000070687"/>
    </source>
</evidence>
<feature type="region of interest" description="Disordered" evidence="2">
    <location>
        <begin position="1227"/>
        <end position="1272"/>
    </location>
</feature>
<feature type="region of interest" description="Disordered" evidence="2">
    <location>
        <begin position="1066"/>
        <end position="1094"/>
    </location>
</feature>
<organism evidence="3 4">
    <name type="scientific">Gardnerella vaginalis</name>
    <dbReference type="NCBI Taxonomy" id="2702"/>
    <lineage>
        <taxon>Bacteria</taxon>
        <taxon>Bacillati</taxon>
        <taxon>Actinomycetota</taxon>
        <taxon>Actinomycetes</taxon>
        <taxon>Bifidobacteriales</taxon>
        <taxon>Bifidobacteriaceae</taxon>
        <taxon>Gardnerella</taxon>
    </lineage>
</organism>
<dbReference type="Proteomes" id="UP000070687">
    <property type="component" value="Unassembled WGS sequence"/>
</dbReference>
<gene>
    <name evidence="3" type="ORF">HMPREF3208_01383</name>
</gene>
<feature type="region of interest" description="Disordered" evidence="2">
    <location>
        <begin position="1685"/>
        <end position="1754"/>
    </location>
</feature>